<comment type="similarity">
    <text evidence="1">Belongs to the protein kinase superfamily. STE Ser/Thr protein kinase family. STE20 subfamily.</text>
</comment>
<feature type="compositionally biased region" description="Acidic residues" evidence="9">
    <location>
        <begin position="1473"/>
        <end position="1482"/>
    </location>
</feature>
<feature type="compositionally biased region" description="Polar residues" evidence="9">
    <location>
        <begin position="3613"/>
        <end position="3634"/>
    </location>
</feature>
<feature type="compositionally biased region" description="Basic and acidic residues" evidence="9">
    <location>
        <begin position="2715"/>
        <end position="2725"/>
    </location>
</feature>
<feature type="compositionally biased region" description="Basic and acidic residues" evidence="9">
    <location>
        <begin position="961"/>
        <end position="979"/>
    </location>
</feature>
<feature type="compositionally biased region" description="Low complexity" evidence="9">
    <location>
        <begin position="2052"/>
        <end position="2072"/>
    </location>
</feature>
<evidence type="ECO:0000256" key="7">
    <source>
        <dbReference type="ARBA" id="ARBA00047899"/>
    </source>
</evidence>
<feature type="compositionally biased region" description="Basic and acidic residues" evidence="9">
    <location>
        <begin position="1922"/>
        <end position="1932"/>
    </location>
</feature>
<keyword evidence="6" id="KW-0067">ATP-binding</keyword>
<feature type="region of interest" description="Disordered" evidence="9">
    <location>
        <begin position="47"/>
        <end position="66"/>
    </location>
</feature>
<dbReference type="Pfam" id="PF00069">
    <property type="entry name" value="Pkinase"/>
    <property type="match status" value="2"/>
</dbReference>
<feature type="region of interest" description="Disordered" evidence="9">
    <location>
        <begin position="1709"/>
        <end position="1730"/>
    </location>
</feature>
<evidence type="ECO:0000256" key="3">
    <source>
        <dbReference type="ARBA" id="ARBA00022679"/>
    </source>
</evidence>
<feature type="compositionally biased region" description="Basic and acidic residues" evidence="9">
    <location>
        <begin position="3457"/>
        <end position="3479"/>
    </location>
</feature>
<feature type="compositionally biased region" description="Polar residues" evidence="9">
    <location>
        <begin position="487"/>
        <end position="499"/>
    </location>
</feature>
<feature type="compositionally biased region" description="Basic and acidic residues" evidence="9">
    <location>
        <begin position="270"/>
        <end position="287"/>
    </location>
</feature>
<evidence type="ECO:0000256" key="9">
    <source>
        <dbReference type="SAM" id="MobiDB-lite"/>
    </source>
</evidence>
<feature type="compositionally biased region" description="Basic and acidic residues" evidence="9">
    <location>
        <begin position="2079"/>
        <end position="2088"/>
    </location>
</feature>
<dbReference type="GO" id="GO:0005524">
    <property type="term" value="F:ATP binding"/>
    <property type="evidence" value="ECO:0007669"/>
    <property type="project" value="UniProtKB-KW"/>
</dbReference>
<feature type="compositionally biased region" description="Low complexity" evidence="9">
    <location>
        <begin position="365"/>
        <end position="375"/>
    </location>
</feature>
<feature type="compositionally biased region" description="Polar residues" evidence="9">
    <location>
        <begin position="137"/>
        <end position="148"/>
    </location>
</feature>
<feature type="compositionally biased region" description="Gly residues" evidence="9">
    <location>
        <begin position="2787"/>
        <end position="2798"/>
    </location>
</feature>
<feature type="region of interest" description="Disordered" evidence="9">
    <location>
        <begin position="2974"/>
        <end position="3073"/>
    </location>
</feature>
<feature type="region of interest" description="Disordered" evidence="9">
    <location>
        <begin position="186"/>
        <end position="499"/>
    </location>
</feature>
<proteinExistence type="inferred from homology"/>
<keyword evidence="4" id="KW-0547">Nucleotide-binding</keyword>
<dbReference type="SUPFAM" id="SSF56112">
    <property type="entry name" value="Protein kinase-like (PK-like)"/>
    <property type="match status" value="1"/>
</dbReference>
<keyword evidence="3" id="KW-0808">Transferase</keyword>
<feature type="region of interest" description="Disordered" evidence="9">
    <location>
        <begin position="3275"/>
        <end position="3330"/>
    </location>
</feature>
<feature type="compositionally biased region" description="Low complexity" evidence="9">
    <location>
        <begin position="428"/>
        <end position="443"/>
    </location>
</feature>
<feature type="compositionally biased region" description="Polar residues" evidence="9">
    <location>
        <begin position="1716"/>
        <end position="1725"/>
    </location>
</feature>
<feature type="compositionally biased region" description="Polar residues" evidence="9">
    <location>
        <begin position="3414"/>
        <end position="3424"/>
    </location>
</feature>
<feature type="region of interest" description="Disordered" evidence="9">
    <location>
        <begin position="2873"/>
        <end position="2894"/>
    </location>
</feature>
<feature type="compositionally biased region" description="Basic residues" evidence="9">
    <location>
        <begin position="2545"/>
        <end position="2554"/>
    </location>
</feature>
<feature type="region of interest" description="Disordered" evidence="9">
    <location>
        <begin position="1462"/>
        <end position="1482"/>
    </location>
</feature>
<feature type="region of interest" description="Disordered" evidence="9">
    <location>
        <begin position="3414"/>
        <end position="3493"/>
    </location>
</feature>
<feature type="compositionally biased region" description="Basic and acidic residues" evidence="9">
    <location>
        <begin position="2350"/>
        <end position="2360"/>
    </location>
</feature>
<feature type="compositionally biased region" description="Basic and acidic residues" evidence="9">
    <location>
        <begin position="1462"/>
        <end position="1472"/>
    </location>
</feature>
<evidence type="ECO:0000256" key="5">
    <source>
        <dbReference type="ARBA" id="ARBA00022777"/>
    </source>
</evidence>
<feature type="compositionally biased region" description="Basic and acidic residues" evidence="9">
    <location>
        <begin position="876"/>
        <end position="885"/>
    </location>
</feature>
<feature type="compositionally biased region" description="Basic and acidic residues" evidence="9">
    <location>
        <begin position="468"/>
        <end position="482"/>
    </location>
</feature>
<organism evidence="11">
    <name type="scientific">Neospora caninum (strain Liverpool)</name>
    <dbReference type="NCBI Taxonomy" id="572307"/>
    <lineage>
        <taxon>Eukaryota</taxon>
        <taxon>Sar</taxon>
        <taxon>Alveolata</taxon>
        <taxon>Apicomplexa</taxon>
        <taxon>Conoidasida</taxon>
        <taxon>Coccidia</taxon>
        <taxon>Eucoccidiorida</taxon>
        <taxon>Eimeriorina</taxon>
        <taxon>Sarcocystidae</taxon>
        <taxon>Neospora</taxon>
    </lineage>
</organism>
<feature type="compositionally biased region" description="Basic and acidic residues" evidence="9">
    <location>
        <begin position="385"/>
        <end position="403"/>
    </location>
</feature>
<sequence length="3889" mass="404038">MAMNSQSDTPEAPFNPKAARGDGGQSPGSSSPTAVCLPSSVAFPLGPPPFLSKEPPFLRDGADSGFWGVRNRPAFTTHPSTCGLPPVCRPSSFQVHSGEIRPSALQGSHPPASLLSSSTCATAAHARHQPPVRRSSVHSPVNATAASDTRSHRYESPGGLPPLAPAPRQDSSRAVRRAYVYPSTCTPRLPPDYFPKDRSSSCVTPERSVESYRALPSRSQPGAQRPARQTHRPRPPLPAAVATSSGSQLSFNPPFPASRDPTALLPPIDRAPHNPVNHEENRHKEALPSDANCQPAGQRVPRLLGRSEADSRGCAARPSLPVTPRGAPVSAEGNADSLCESYRRGPFLPQTAGEQRLPLPRHLRQAAPPSRSAAADSGVPPQEQDENRESRGDEMPRHERSGEGQRASAQEAAFLLALQGGRLHPRSRSAASLAASDPSPSSPETESYVGRVVPAFVPAAEDGFVSDTQRRAPAERQHKDTPLEGYLSTSSRASHSTAPSDSRLFLQSYAEGLTSSPWFTAAATPSSAWSPDAATGGGVLRRDAALGDQGDPAAEARAMSSRFFLPAYSPSSSLSPAWVLPPIPPPSWLPRSGPGDSQAVCAPSEGAARDLTSSASHRKSGLSRQTSQLSASHEDRGCLASTTEFRREGYSGGSAANMRRSGGGHARLDRGQEVNGGDAAAGAAPESGGAGLTCGTLHASPVADGCVRLPAAVPGRESRRVDRQRTKGDTDLERTDSFESIDSIRSAPDGEGPRGAASCTGWSRTEERGQAGGQRRATGGSVVVSDELPPDSKPVSDAVSLPADRPPRPDPHEEKDMSEAQRGARAALVGREAAERFEQSEAGEGRALASAGPHPGGCGRSEHREAAGVSQSELPGTRREARSDAPGEESQGLDLSSDVQTSPGLLPLLSPRSLIDPTSGAGAAPVPPLSREGGRIRAYASSSWASDGDVPSSPRPLQALREVRSEKAPARETPRRQGRGDQLGACLQGPHCVSSSSRRSSLCQSPQVSHAGSGAKGREGRRRAPSLGGEMQGGSPVRGEGKGARRDYDGTPVWAGRPLHLSAVEWGSPTAGEGSVKICGQYRAATPLQRSGAKGEEVDNLIYWSPAQPLLSRNAGWSSGGPPPGVFSPCYPVAFLPVSSSAASSPHLSSSSPWRGLEPSSPPRSLAFLSPRHTHSTPPTPSSLASPAGASLFHKASSADFPALAYARELRSSGVGPASPSLAGEKDTASLPLAAPGSPHSPTAFPARMQVATLGTTDLGRSVVRQWEADRGNPLPQDVHSLCPAPAVSAAAPSEEPARKQDPQALHHAAVIACVNRLVEAFPPGTELHNGYGPLEIPPHWLVAHAPTSRDMRRYAAVCERAGAARASEDASAGSVRVEEKFAEWTRLGGNLGDFERIFDLKLPAVSFAAPSAVYVVEELVGKGAHGAVFKCTRYRKAALQPEEKARSFLGAFAKKADEKASEKAGAKAPDAEEKDGPEEDVEEDEVALKIIDLDGALQLQGSTDKEARVNYLKQVMREVDVLKKCNHEGIVKMYEAFQWPPCYLVFSMELLPGGSLRDLYVSAGPLPEPLIAALLQDVLRALEYLHNGEGEGEKTEGQKTEGEKTEGKDTSEEGSKQEKTENTGDGLSATLGAASASQGHPRRMHRDLKASNILISAEGRAKLIDFGVCADISSSPCTEFVGTPQWMAPELARLGLQDGVAGRRKRPVDAAADSQLGTHASSLGHSRKSQKALTAHGAGDGYDFRVDLWALGITAFEAAVGALPWPRRMRLEDLLLTILEGSPPRINLNEGYEKTFCFFVERCLRKNSVERGTATELLQHPFFKKFCGSSRSRPASHQELREAIEVANGKRKANVLSNLLKFIPFFRKPQPASVHKKGSRSRLHRFKIGRQAVHASQSMDRGKLEAELGVGSATTGGTDAPRLDVFTHRPTADPPLPSRGNQESLFSQAAWPGGASFPSQAWAAASPDPSSPPGSPRSPQRARPGGLDLRAEDAADLRAPRTEAFGFSPFTGVRDPDLSGLGAHVDRETESERGSPPSRCGLPKLVPAELPGGSVPPAAASSGSDSSSASPRAQDALEAEKTREAGDSARSAGAPKSGQLGSLPVGGHALTSGLSPAEPAHAEPAENQSEEEAAPAGEGERGAADHGAVADRREDGREERRSVGPLSAAYLEGRRPQVSDTTASAQPALGGERARTPSTPSSPLLADHSCYGTPKNEIDFPAADPSMLGSGPTSASGTLAPRGEGGSLHAAACQGIAEGNPSARQEPASRAGVEAVEGTGESGESTGAEKPQAGHEKGEAKGARSEDSGAVRGEKHSEEDPTRARGFLASFLSNVGLGIFSGDSGRQPEMSRPEEEPPGKVETTSGYESLRSSSQASLFAVKREDTDLAPDAEDSCLSGPTDPRETEPSPPSWAVSQPSGSGGGEPGAETAGPIPRPSPPSLPVAVPFGGSAAEVQVIACGPSEGGGARVALHPVLLMRRTGSEGDKASVSSFPAPQPCPSRGSQPARSSPPRPSSLLPSPSLSSATGSAAGVPVCPGGTGPLLRRRCRKGRERRASLLERERERGSGGAQRTESDAGNKARPKTSALPQPELKSPSSPSHAKQGGEAGGLLSLFRRAPSGDGRSSEGDRVETEDMQEKEQSPPGAGEEPATSPGEASEAVGLSPRPPDSSATAFLAQFFGSRRRAARGAEPAPGDASVEADAVVTGSSLPTEDGERVEEKSDDGVQWAELLEPHGGDEPVPEGEEDSFLLSSLDGAPSRRFSGEGTANERPAGSRRSAEEDRPDGGVGLEGHGRPLGRGVESGEDGGSAAPLPARDAGDVEAQGSNLGEAEVERERGRQEETADTYGKEGTPARDAASPLAWLWQLGRSVSGAAAPPSQHASSAPTFPASSSLAAPASVASCSVASSFAASSSFSSSAASGEEAPEEPHFGAMLESPTTPGHVPVVSAPGARETFQDCAAYPEGTHAENVGQEDCVSVLEEDLPAESLLQQEASPRSSADGEDAPRRASTGRRQRDEQSETEQDHETRLTLSGEAPADGAEAPRSAGETQKVSAEKKDVPESSSLSSPKRWPSFLYKSLVDGWTGGARSSPVLQNDAPGIGPSRADSSGSSPPHAAVERQEDGDADISYAPVFSRNGDVSAWSESGPAAAFSHSPAPCGPGRATREESESFGAAAVDKSPLSHAAGAAAAGSSVNCMRAPVDHARLQEQRRDVQVWDAAAGGSGPQGHCSAETAAKRGAAANVRKFELPPLPGHVPVPSLALEEHCVRRGVFAQDRATGRETREEGDKAKASRLPPAAPSSRRNSSASQGRGDVLDAKAPRPSHSHQWASAYSSSPFFWTPSVGQGAGGRGPRWGGRPEGVAGVECAGGGEATSHGAGGVVFCSDQPPVLFAPVAFSGLASAPNSDLSTLARQAGSATNAGSSGEDARAGQTLAGREAASAPASPERNSLCANADEARSEAPKRETADAQPRKRDEATGPSPAEGVHCRFQFVPGGRTDGYVSSADLMRMIQESYSRQLDRQSHAQSHGGFQGAAPLQQEHAWNPTQRQCSVGQAISTATLGRQGSQASLATAQQSDACVSTSPCSFAAVAPGARQPLPAGGSFGQKALSPDSSVPSSRAGNAETSRRQSGSGLLDYAKQEESVHISENRASCPAAQRGVSSPERGPPVVRRPSPCTLVAGRTASPGTFPGGLATAGRRHEDLPGVHTPGGPGCGGRSTFAPLGAQIGGLSDISPPSRGTVESGRGEPRCFVPGSDAVSAPVPWTGASGESGKGAQRGQSITAVSARMVQSAMPPVVSRPPPLVYVNSSGVPSSPYPVQAGTVRCLFPATDSSGKQYYQSDRAGGAAFVSASTGHVRRASAAGETLRGGSGEHPRREDGTRHVVASD</sequence>
<dbReference type="PANTHER" id="PTHR48012">
    <property type="entry name" value="STERILE20-LIKE KINASE, ISOFORM B-RELATED"/>
    <property type="match status" value="1"/>
</dbReference>
<feature type="compositionally biased region" description="Low complexity" evidence="9">
    <location>
        <begin position="112"/>
        <end position="124"/>
    </location>
</feature>
<feature type="compositionally biased region" description="Polar residues" evidence="9">
    <location>
        <begin position="622"/>
        <end position="631"/>
    </location>
</feature>
<evidence type="ECO:0000259" key="10">
    <source>
        <dbReference type="PROSITE" id="PS50011"/>
    </source>
</evidence>
<feature type="compositionally biased region" description="Basic and acidic residues" evidence="9">
    <location>
        <begin position="3872"/>
        <end position="3883"/>
    </location>
</feature>
<comment type="catalytic activity">
    <reaction evidence="8">
        <text>L-seryl-[protein] + ATP = O-phospho-L-seryl-[protein] + ADP + H(+)</text>
        <dbReference type="Rhea" id="RHEA:17989"/>
        <dbReference type="Rhea" id="RHEA-COMP:9863"/>
        <dbReference type="Rhea" id="RHEA-COMP:11604"/>
        <dbReference type="ChEBI" id="CHEBI:15378"/>
        <dbReference type="ChEBI" id="CHEBI:29999"/>
        <dbReference type="ChEBI" id="CHEBI:30616"/>
        <dbReference type="ChEBI" id="CHEBI:83421"/>
        <dbReference type="ChEBI" id="CHEBI:456216"/>
        <dbReference type="EC" id="2.7.11.1"/>
    </reaction>
</comment>
<feature type="region of interest" description="Disordered" evidence="9">
    <location>
        <begin position="1912"/>
        <end position="1944"/>
    </location>
</feature>
<feature type="compositionally biased region" description="Basic and acidic residues" evidence="9">
    <location>
        <begin position="3015"/>
        <end position="3030"/>
    </location>
</feature>
<keyword evidence="2" id="KW-0723">Serine/threonine-protein kinase</keyword>
<dbReference type="InterPro" id="IPR000719">
    <property type="entry name" value="Prot_kinase_dom"/>
</dbReference>
<feature type="region of interest" description="Disordered" evidence="9">
    <location>
        <begin position="1214"/>
        <end position="1245"/>
    </location>
</feature>
<evidence type="ECO:0000256" key="6">
    <source>
        <dbReference type="ARBA" id="ARBA00022840"/>
    </source>
</evidence>
<comment type="catalytic activity">
    <reaction evidence="7">
        <text>L-threonyl-[protein] + ATP = O-phospho-L-threonyl-[protein] + ADP + H(+)</text>
        <dbReference type="Rhea" id="RHEA:46608"/>
        <dbReference type="Rhea" id="RHEA-COMP:11060"/>
        <dbReference type="Rhea" id="RHEA-COMP:11605"/>
        <dbReference type="ChEBI" id="CHEBI:15378"/>
        <dbReference type="ChEBI" id="CHEBI:30013"/>
        <dbReference type="ChEBI" id="CHEBI:30616"/>
        <dbReference type="ChEBI" id="CHEBI:61977"/>
        <dbReference type="ChEBI" id="CHEBI:456216"/>
        <dbReference type="EC" id="2.7.11.1"/>
    </reaction>
</comment>
<feature type="compositionally biased region" description="Basic and acidic residues" evidence="9">
    <location>
        <begin position="3279"/>
        <end position="3292"/>
    </location>
</feature>
<feature type="region of interest" description="Disordered" evidence="9">
    <location>
        <begin position="589"/>
        <end position="697"/>
    </location>
</feature>
<dbReference type="InterPro" id="IPR050629">
    <property type="entry name" value="STE20/SPS1-PAK"/>
</dbReference>
<feature type="region of interest" description="Disordered" evidence="9">
    <location>
        <begin position="101"/>
        <end position="173"/>
    </location>
</feature>
<evidence type="ECO:0000256" key="4">
    <source>
        <dbReference type="ARBA" id="ARBA00022741"/>
    </source>
</evidence>
<evidence type="ECO:0000256" key="1">
    <source>
        <dbReference type="ARBA" id="ARBA00008874"/>
    </source>
</evidence>
<feature type="compositionally biased region" description="Low complexity" evidence="9">
    <location>
        <begin position="2273"/>
        <end position="2290"/>
    </location>
</feature>
<feature type="compositionally biased region" description="Basic and acidic residues" evidence="9">
    <location>
        <begin position="1990"/>
        <end position="2002"/>
    </location>
</feature>
<dbReference type="SMART" id="SM00220">
    <property type="entry name" value="S_TKc"/>
    <property type="match status" value="1"/>
</dbReference>
<dbReference type="InterPro" id="IPR011009">
    <property type="entry name" value="Kinase-like_dom_sf"/>
</dbReference>
<feature type="compositionally biased region" description="Polar residues" evidence="9">
    <location>
        <begin position="242"/>
        <end position="251"/>
    </location>
</feature>
<feature type="domain" description="Protein kinase" evidence="10">
    <location>
        <begin position="1415"/>
        <end position="1824"/>
    </location>
</feature>
<feature type="compositionally biased region" description="Basic and acidic residues" evidence="9">
    <location>
        <begin position="2625"/>
        <end position="2642"/>
    </location>
</feature>
<feature type="compositionally biased region" description="Low complexity" evidence="9">
    <location>
        <begin position="1978"/>
        <end position="1989"/>
    </location>
</feature>
<feature type="compositionally biased region" description="Polar residues" evidence="9">
    <location>
        <begin position="2363"/>
        <end position="2378"/>
    </location>
</feature>
<feature type="compositionally biased region" description="Polar residues" evidence="9">
    <location>
        <begin position="2990"/>
        <end position="2999"/>
    </location>
</feature>
<dbReference type="GO" id="GO:0005737">
    <property type="term" value="C:cytoplasm"/>
    <property type="evidence" value="ECO:0007669"/>
    <property type="project" value="TreeGrafter"/>
</dbReference>
<feature type="compositionally biased region" description="Low complexity" evidence="9">
    <location>
        <begin position="676"/>
        <end position="687"/>
    </location>
</feature>
<feature type="compositionally biased region" description="Basic and acidic residues" evidence="9">
    <location>
        <begin position="2833"/>
        <end position="2843"/>
    </location>
</feature>
<feature type="compositionally biased region" description="Basic and acidic residues" evidence="9">
    <location>
        <begin position="2293"/>
        <end position="2324"/>
    </location>
</feature>
<feature type="compositionally biased region" description="Low complexity" evidence="9">
    <location>
        <begin position="2875"/>
        <end position="2894"/>
    </location>
</feature>
<feature type="region of interest" description="Disordered" evidence="9">
    <location>
        <begin position="1957"/>
        <end position="2448"/>
    </location>
</feature>
<feature type="region of interest" description="Disordered" evidence="9">
    <location>
        <begin position="1147"/>
        <end position="1188"/>
    </location>
</feature>
<feature type="compositionally biased region" description="Low complexity" evidence="9">
    <location>
        <begin position="1959"/>
        <end position="1969"/>
    </location>
</feature>
<feature type="region of interest" description="Disordered" evidence="9">
    <location>
        <begin position="2915"/>
        <end position="2951"/>
    </location>
</feature>
<dbReference type="GO" id="GO:0004674">
    <property type="term" value="F:protein serine/threonine kinase activity"/>
    <property type="evidence" value="ECO:0007669"/>
    <property type="project" value="UniProtKB-KW"/>
</dbReference>
<feature type="region of interest" description="Disordered" evidence="9">
    <location>
        <begin position="3600"/>
        <end position="3675"/>
    </location>
</feature>
<dbReference type="PANTHER" id="PTHR48012:SF10">
    <property type="entry name" value="FI20177P1"/>
    <property type="match status" value="1"/>
</dbReference>
<evidence type="ECO:0000313" key="11">
    <source>
        <dbReference type="EMBL" id="CEL68959.1"/>
    </source>
</evidence>
<feature type="region of interest" description="Disordered" evidence="9">
    <location>
        <begin position="710"/>
        <end position="1053"/>
    </location>
</feature>
<feature type="region of interest" description="Disordered" evidence="9">
    <location>
        <begin position="3087"/>
        <end position="3176"/>
    </location>
</feature>
<feature type="compositionally biased region" description="Basic and acidic residues" evidence="9">
    <location>
        <begin position="2555"/>
        <end position="2567"/>
    </location>
</feature>
<feature type="region of interest" description="Disordered" evidence="9">
    <location>
        <begin position="3220"/>
        <end position="3240"/>
    </location>
</feature>
<evidence type="ECO:0000256" key="8">
    <source>
        <dbReference type="ARBA" id="ARBA00048679"/>
    </source>
</evidence>
<dbReference type="PROSITE" id="PS50011">
    <property type="entry name" value="PROTEIN_KINASE_DOM"/>
    <property type="match status" value="1"/>
</dbReference>
<accession>A0A0F7UG74</accession>
<name>A0A0F7UG74_NEOCL</name>
<gene>
    <name evidence="11" type="ORF">BN1204_046870</name>
</gene>
<reference evidence="11" key="1">
    <citation type="journal article" date="2015" name="PLoS ONE">
        <title>Comprehensive Evaluation of Toxoplasma gondii VEG and Neospora caninum LIV Genomes with Tachyzoite Stage Transcriptome and Proteome Defines Novel Transcript Features.</title>
        <authorList>
            <person name="Ramaprasad A."/>
            <person name="Mourier T."/>
            <person name="Naeem R."/>
            <person name="Malas T.B."/>
            <person name="Moussa E."/>
            <person name="Panigrahi A."/>
            <person name="Vermont S.J."/>
            <person name="Otto T.D."/>
            <person name="Wastling J."/>
            <person name="Pain A."/>
        </authorList>
    </citation>
    <scope>NUCLEOTIDE SEQUENCE</scope>
    <source>
        <strain evidence="11">Liverpool</strain>
    </source>
</reference>
<feature type="region of interest" description="Disordered" evidence="9">
    <location>
        <begin position="3861"/>
        <end position="3889"/>
    </location>
</feature>
<evidence type="ECO:0000256" key="2">
    <source>
        <dbReference type="ARBA" id="ARBA00022527"/>
    </source>
</evidence>
<keyword evidence="5 11" id="KW-0418">Kinase</keyword>
<feature type="region of interest" description="Disordered" evidence="9">
    <location>
        <begin position="1"/>
        <end position="35"/>
    </location>
</feature>
<feature type="compositionally biased region" description="Basic and acidic residues" evidence="9">
    <location>
        <begin position="1039"/>
        <end position="1049"/>
    </location>
</feature>
<feature type="compositionally biased region" description="Low complexity" evidence="9">
    <location>
        <begin position="3294"/>
        <end position="3310"/>
    </location>
</feature>
<feature type="compositionally biased region" description="Basic and acidic residues" evidence="9">
    <location>
        <begin position="805"/>
        <end position="819"/>
    </location>
</feature>
<feature type="compositionally biased region" description="Low complexity" evidence="9">
    <location>
        <begin position="1624"/>
        <end position="1638"/>
    </location>
</feature>
<feature type="compositionally biased region" description="Low complexity" evidence="9">
    <location>
        <begin position="2516"/>
        <end position="2533"/>
    </location>
</feature>
<feature type="compositionally biased region" description="Basic and acidic residues" evidence="9">
    <location>
        <begin position="2025"/>
        <end position="2034"/>
    </location>
</feature>
<feature type="compositionally biased region" description="Basic and acidic residues" evidence="9">
    <location>
        <begin position="2139"/>
        <end position="2163"/>
    </location>
</feature>
<feature type="region of interest" description="Disordered" evidence="9">
    <location>
        <begin position="1590"/>
        <end position="1646"/>
    </location>
</feature>
<dbReference type="Gene3D" id="1.10.510.10">
    <property type="entry name" value="Transferase(Phosphotransferase) domain 1"/>
    <property type="match status" value="1"/>
</dbReference>
<dbReference type="EMBL" id="LN714485">
    <property type="protein sequence ID" value="CEL68959.1"/>
    <property type="molecule type" value="Genomic_DNA"/>
</dbReference>
<feature type="compositionally biased region" description="Basic and acidic residues" evidence="9">
    <location>
        <begin position="716"/>
        <end position="737"/>
    </location>
</feature>
<feature type="region of interest" description="Disordered" evidence="9">
    <location>
        <begin position="3730"/>
        <end position="3760"/>
    </location>
</feature>
<feature type="compositionally biased region" description="Basic and acidic residues" evidence="9">
    <location>
        <begin position="1590"/>
        <end position="1623"/>
    </location>
</feature>
<feature type="region of interest" description="Disordered" evidence="9">
    <location>
        <begin position="2483"/>
        <end position="2861"/>
    </location>
</feature>
<dbReference type="Gene3D" id="3.30.200.20">
    <property type="entry name" value="Phosphorylase Kinase, domain 1"/>
    <property type="match status" value="1"/>
</dbReference>
<protein>
    <submittedName>
        <fullName evidence="11">STE kinase, putative</fullName>
    </submittedName>
</protein>
<feature type="compositionally biased region" description="Basic and acidic residues" evidence="9">
    <location>
        <begin position="3640"/>
        <end position="3650"/>
    </location>
</feature>
<feature type="compositionally biased region" description="Low complexity" evidence="9">
    <location>
        <begin position="902"/>
        <end position="914"/>
    </location>
</feature>